<dbReference type="Pfam" id="PF00046">
    <property type="entry name" value="Homeodomain"/>
    <property type="match status" value="1"/>
</dbReference>
<evidence type="ECO:0000259" key="8">
    <source>
        <dbReference type="PROSITE" id="PS50071"/>
    </source>
</evidence>
<dbReference type="OrthoDB" id="6159439at2759"/>
<keyword evidence="2 5" id="KW-0238">DNA-binding</keyword>
<dbReference type="PANTHER" id="PTHR24340:SF112">
    <property type="entry name" value="VENT HOMEOBOX"/>
    <property type="match status" value="1"/>
</dbReference>
<dbReference type="PROSITE" id="PS50071">
    <property type="entry name" value="HOMEOBOX_2"/>
    <property type="match status" value="1"/>
</dbReference>
<dbReference type="AlphaFoldDB" id="A0A3Q2YLW7"/>
<reference evidence="9" key="2">
    <citation type="submission" date="2025-09" db="UniProtKB">
        <authorList>
            <consortium name="Ensembl"/>
        </authorList>
    </citation>
    <scope>IDENTIFICATION</scope>
</reference>
<evidence type="ECO:0000256" key="7">
    <source>
        <dbReference type="SAM" id="MobiDB-lite"/>
    </source>
</evidence>
<dbReference type="GO" id="GO:0000978">
    <property type="term" value="F:RNA polymerase II cis-regulatory region sequence-specific DNA binding"/>
    <property type="evidence" value="ECO:0007669"/>
    <property type="project" value="TreeGrafter"/>
</dbReference>
<dbReference type="GeneID" id="109527870"/>
<evidence type="ECO:0000256" key="3">
    <source>
        <dbReference type="ARBA" id="ARBA00023155"/>
    </source>
</evidence>
<evidence type="ECO:0000256" key="5">
    <source>
        <dbReference type="PROSITE-ProRule" id="PRU00108"/>
    </source>
</evidence>
<dbReference type="CDD" id="cd00086">
    <property type="entry name" value="homeodomain"/>
    <property type="match status" value="1"/>
</dbReference>
<keyword evidence="10" id="KW-1185">Reference proteome</keyword>
<feature type="DNA-binding region" description="Homeobox" evidence="5">
    <location>
        <begin position="215"/>
        <end position="274"/>
    </location>
</feature>
<dbReference type="InterPro" id="IPR001356">
    <property type="entry name" value="HD"/>
</dbReference>
<keyword evidence="4 5" id="KW-0539">Nucleus</keyword>
<accession>A0A3Q2YLW7</accession>
<reference evidence="9" key="1">
    <citation type="submission" date="2025-08" db="UniProtKB">
        <authorList>
            <consortium name="Ensembl"/>
        </authorList>
    </citation>
    <scope>IDENTIFICATION</scope>
</reference>
<organism evidence="9 10">
    <name type="scientific">Hippocampus comes</name>
    <name type="common">Tiger tail seahorse</name>
    <dbReference type="NCBI Taxonomy" id="109280"/>
    <lineage>
        <taxon>Eukaryota</taxon>
        <taxon>Metazoa</taxon>
        <taxon>Chordata</taxon>
        <taxon>Craniata</taxon>
        <taxon>Vertebrata</taxon>
        <taxon>Euteleostomi</taxon>
        <taxon>Actinopterygii</taxon>
        <taxon>Neopterygii</taxon>
        <taxon>Teleostei</taxon>
        <taxon>Neoteleostei</taxon>
        <taxon>Acanthomorphata</taxon>
        <taxon>Syngnathiaria</taxon>
        <taxon>Syngnathiformes</taxon>
        <taxon>Syngnathoidei</taxon>
        <taxon>Syngnathidae</taxon>
        <taxon>Hippocampus</taxon>
    </lineage>
</organism>
<evidence type="ECO:0000256" key="6">
    <source>
        <dbReference type="RuleBase" id="RU000682"/>
    </source>
</evidence>
<dbReference type="SMART" id="SM00389">
    <property type="entry name" value="HOX"/>
    <property type="match status" value="1"/>
</dbReference>
<feature type="compositionally biased region" description="Polar residues" evidence="7">
    <location>
        <begin position="186"/>
        <end position="196"/>
    </location>
</feature>
<sequence>MADWKTQISYNYNASYHAYAYGLMYQSGHEQNHCHVTGWGEAPPPDFTNYSPGVTQVYYAAAARTREESPPRSPEQHVANGHCHYQGSGLVYLGESQAGRLLLAGTHRAAGESGRAASDSTSDSEAHASPDSWSFSSGRESGLPQADPATWVKKELRDDTYSRSRSPDAGDRVSSSLMEELPSCNDVGNQNANAFSAQAPFPAPNKPSSNAETPKGKVRVSFSESQMHTLVQRFSVQRYLTPAEMKNLAELTGLTYKQVKTWFQNRRMKLRRHQKDNNWVSERYTATKSRSRATPLSGTVINHVPPYQLETQRPPLKEYYNHPMMDATFKKPAPQNLAFYLARMGSSGGSAPLSAWSSGPPQAAMPTRPQAVGWAVPAGFNQHEYNSGVFQSTGNMEPDTSFDGKDAVSVTSPNSPITVIVPNLGQ</sequence>
<dbReference type="OMA" id="YGLMYPQ"/>
<evidence type="ECO:0000313" key="10">
    <source>
        <dbReference type="Proteomes" id="UP000264820"/>
    </source>
</evidence>
<dbReference type="Gene3D" id="1.10.10.60">
    <property type="entry name" value="Homeodomain-like"/>
    <property type="match status" value="1"/>
</dbReference>
<dbReference type="SUPFAM" id="SSF46689">
    <property type="entry name" value="Homeodomain-like"/>
    <property type="match status" value="1"/>
</dbReference>
<dbReference type="RefSeq" id="XP_019745585.1">
    <property type="nucleotide sequence ID" value="XM_019890026.1"/>
</dbReference>
<dbReference type="Proteomes" id="UP000264820">
    <property type="component" value="Unplaced"/>
</dbReference>
<name>A0A3Q2YLW7_HIPCM</name>
<dbReference type="STRING" id="109280.ENSHCOP00000019341"/>
<dbReference type="InterPro" id="IPR017970">
    <property type="entry name" value="Homeobox_CS"/>
</dbReference>
<dbReference type="Ensembl" id="ENSHCOT00000008974.1">
    <property type="protein sequence ID" value="ENSHCOP00000019341.1"/>
    <property type="gene ID" value="ENSHCOG00000004599.1"/>
</dbReference>
<comment type="subcellular location">
    <subcellularLocation>
        <location evidence="1 5 6">Nucleus</location>
    </subcellularLocation>
</comment>
<evidence type="ECO:0000256" key="2">
    <source>
        <dbReference type="ARBA" id="ARBA00023125"/>
    </source>
</evidence>
<dbReference type="CTD" id="79923"/>
<dbReference type="GeneTree" id="ENSGT00520000059940"/>
<feature type="region of interest" description="Disordered" evidence="7">
    <location>
        <begin position="112"/>
        <end position="215"/>
    </location>
</feature>
<feature type="region of interest" description="Disordered" evidence="7">
    <location>
        <begin position="62"/>
        <end position="81"/>
    </location>
</feature>
<dbReference type="InterPro" id="IPR009057">
    <property type="entry name" value="Homeodomain-like_sf"/>
</dbReference>
<dbReference type="GO" id="GO:0030154">
    <property type="term" value="P:cell differentiation"/>
    <property type="evidence" value="ECO:0007669"/>
    <property type="project" value="TreeGrafter"/>
</dbReference>
<feature type="compositionally biased region" description="Basic and acidic residues" evidence="7">
    <location>
        <begin position="152"/>
        <end position="171"/>
    </location>
</feature>
<dbReference type="KEGG" id="hcq:109527870"/>
<dbReference type="GO" id="GO:0000981">
    <property type="term" value="F:DNA-binding transcription factor activity, RNA polymerase II-specific"/>
    <property type="evidence" value="ECO:0007669"/>
    <property type="project" value="InterPro"/>
</dbReference>
<dbReference type="InterPro" id="IPR050394">
    <property type="entry name" value="Homeobox_NK-like"/>
</dbReference>
<proteinExistence type="predicted"/>
<keyword evidence="3 5" id="KW-0371">Homeobox</keyword>
<evidence type="ECO:0000256" key="4">
    <source>
        <dbReference type="ARBA" id="ARBA00023242"/>
    </source>
</evidence>
<dbReference type="GO" id="GO:0005634">
    <property type="term" value="C:nucleus"/>
    <property type="evidence" value="ECO:0007669"/>
    <property type="project" value="UniProtKB-SubCell"/>
</dbReference>
<feature type="domain" description="Homeobox" evidence="8">
    <location>
        <begin position="213"/>
        <end position="273"/>
    </location>
</feature>
<protein>
    <submittedName>
        <fullName evidence="9">Homeobox protein Hox-D3a-like</fullName>
    </submittedName>
</protein>
<dbReference type="PROSITE" id="PS00027">
    <property type="entry name" value="HOMEOBOX_1"/>
    <property type="match status" value="1"/>
</dbReference>
<evidence type="ECO:0000256" key="1">
    <source>
        <dbReference type="ARBA" id="ARBA00004123"/>
    </source>
</evidence>
<dbReference type="PANTHER" id="PTHR24340">
    <property type="entry name" value="HOMEOBOX PROTEIN NKX"/>
    <property type="match status" value="1"/>
</dbReference>
<evidence type="ECO:0000313" key="9">
    <source>
        <dbReference type="Ensembl" id="ENSHCOP00000019341.1"/>
    </source>
</evidence>